<dbReference type="RefSeq" id="WP_089359993.1">
    <property type="nucleotide sequence ID" value="NZ_FZOG01000003.1"/>
</dbReference>
<evidence type="ECO:0000313" key="4">
    <source>
        <dbReference type="EMBL" id="SNS52867.1"/>
    </source>
</evidence>
<evidence type="ECO:0000256" key="1">
    <source>
        <dbReference type="ARBA" id="ARBA00022679"/>
    </source>
</evidence>
<dbReference type="FunFam" id="3.40.50.2000:FF:000119">
    <property type="entry name" value="Glycosyl transferase group 1"/>
    <property type="match status" value="1"/>
</dbReference>
<proteinExistence type="predicted"/>
<dbReference type="InterPro" id="IPR028098">
    <property type="entry name" value="Glyco_trans_4-like_N"/>
</dbReference>
<dbReference type="AlphaFoldDB" id="A0A239F7T6"/>
<keyword evidence="4" id="KW-0328">Glycosyltransferase</keyword>
<dbReference type="InterPro" id="IPR001296">
    <property type="entry name" value="Glyco_trans_1"/>
</dbReference>
<dbReference type="PANTHER" id="PTHR46401">
    <property type="entry name" value="GLYCOSYLTRANSFERASE WBBK-RELATED"/>
    <property type="match status" value="1"/>
</dbReference>
<feature type="domain" description="Glycosyl transferase family 1" evidence="2">
    <location>
        <begin position="203"/>
        <end position="346"/>
    </location>
</feature>
<protein>
    <submittedName>
        <fullName evidence="4">Alpha-1,3-rhamnosyl/mannosyltransferase</fullName>
    </submittedName>
</protein>
<dbReference type="SUPFAM" id="SSF53756">
    <property type="entry name" value="UDP-Glycosyltransferase/glycogen phosphorylase"/>
    <property type="match status" value="1"/>
</dbReference>
<dbReference type="Gene3D" id="3.40.50.2000">
    <property type="entry name" value="Glycogen Phosphorylase B"/>
    <property type="match status" value="2"/>
</dbReference>
<dbReference type="Proteomes" id="UP000242915">
    <property type="component" value="Unassembled WGS sequence"/>
</dbReference>
<organism evidence="4 5">
    <name type="scientific">Pseudomonas segetis</name>
    <dbReference type="NCBI Taxonomy" id="298908"/>
    <lineage>
        <taxon>Bacteria</taxon>
        <taxon>Pseudomonadati</taxon>
        <taxon>Pseudomonadota</taxon>
        <taxon>Gammaproteobacteria</taxon>
        <taxon>Pseudomonadales</taxon>
        <taxon>Pseudomonadaceae</taxon>
        <taxon>Pseudomonas</taxon>
    </lineage>
</organism>
<keyword evidence="5" id="KW-1185">Reference proteome</keyword>
<evidence type="ECO:0000259" key="2">
    <source>
        <dbReference type="Pfam" id="PF00534"/>
    </source>
</evidence>
<name>A0A239F7T6_9PSED</name>
<dbReference type="PANTHER" id="PTHR46401:SF2">
    <property type="entry name" value="GLYCOSYLTRANSFERASE WBBK-RELATED"/>
    <property type="match status" value="1"/>
</dbReference>
<dbReference type="Pfam" id="PF13439">
    <property type="entry name" value="Glyco_transf_4"/>
    <property type="match status" value="1"/>
</dbReference>
<dbReference type="GO" id="GO:0016757">
    <property type="term" value="F:glycosyltransferase activity"/>
    <property type="evidence" value="ECO:0007669"/>
    <property type="project" value="UniProtKB-KW"/>
</dbReference>
<accession>A0A239F7T6</accession>
<dbReference type="Pfam" id="PF00534">
    <property type="entry name" value="Glycos_transf_1"/>
    <property type="match status" value="1"/>
</dbReference>
<feature type="domain" description="Glycosyltransferase subfamily 4-like N-terminal" evidence="3">
    <location>
        <begin position="18"/>
        <end position="176"/>
    </location>
</feature>
<dbReference type="EMBL" id="FZOG01000003">
    <property type="protein sequence ID" value="SNS52867.1"/>
    <property type="molecule type" value="Genomic_DNA"/>
</dbReference>
<gene>
    <name evidence="4" type="ORF">SAMN05216255_2476</name>
</gene>
<dbReference type="CDD" id="cd03809">
    <property type="entry name" value="GT4_MtfB-like"/>
    <property type="match status" value="1"/>
</dbReference>
<sequence length="380" mass="42436">MPRRIALNASILRAPRTGIGQYLTELAKELTKQDDLQLQFFNGWNWSEQLPDAPMPGYSRWSSLIKRWVPGAYPLRRALEQQRFSQGIGKQPGCLYHDPNLWPFEFDGPMVMTLHDLTHVHHPQTQPADRLAEIERHTAKAVQRARRVLVDSEFIAAEVAKYYAVAKDKLVVAPLGCSERFQPRAAEDLHEPLQPFGLVPGQYLLCVGTLEPRKNLQLSLSAHQRLPESLRRQYPLVIVGMAGWLPESYSQQLQQALAAGFARVLGYQPDALLAQIVSGARLLIFPSLYEGFGLPVLEAMSSGVPVVLSRRASLPEVAGGAGSYVDVDDEMACAEVITQLLEDQQLWQAKRSAGLARAQQFSWQRCAAVTADVYRQVMVS</sequence>
<dbReference type="GO" id="GO:0009103">
    <property type="term" value="P:lipopolysaccharide biosynthetic process"/>
    <property type="evidence" value="ECO:0007669"/>
    <property type="project" value="TreeGrafter"/>
</dbReference>
<evidence type="ECO:0000313" key="5">
    <source>
        <dbReference type="Proteomes" id="UP000242915"/>
    </source>
</evidence>
<keyword evidence="1 4" id="KW-0808">Transferase</keyword>
<evidence type="ECO:0000259" key="3">
    <source>
        <dbReference type="Pfam" id="PF13439"/>
    </source>
</evidence>
<reference evidence="5" key="1">
    <citation type="submission" date="2017-06" db="EMBL/GenBank/DDBJ databases">
        <authorList>
            <person name="Varghese N."/>
            <person name="Submissions S."/>
        </authorList>
    </citation>
    <scope>NUCLEOTIDE SEQUENCE [LARGE SCALE GENOMIC DNA]</scope>
    <source>
        <strain evidence="5">CIP 108523</strain>
    </source>
</reference>